<evidence type="ECO:0000313" key="2">
    <source>
        <dbReference type="EMBL" id="SDM68671.1"/>
    </source>
</evidence>
<feature type="transmembrane region" description="Helical" evidence="1">
    <location>
        <begin position="70"/>
        <end position="90"/>
    </location>
</feature>
<dbReference type="AlphaFoldDB" id="A0A1G9V950"/>
<evidence type="ECO:0000256" key="1">
    <source>
        <dbReference type="SAM" id="Phobius"/>
    </source>
</evidence>
<name>A0A1G9V950_9BACT</name>
<dbReference type="OrthoDB" id="1162833at2"/>
<feature type="transmembrane region" description="Helical" evidence="1">
    <location>
        <begin position="41"/>
        <end position="63"/>
    </location>
</feature>
<feature type="transmembrane region" description="Helical" evidence="1">
    <location>
        <begin position="102"/>
        <end position="120"/>
    </location>
</feature>
<proteinExistence type="predicted"/>
<keyword evidence="1" id="KW-0812">Transmembrane</keyword>
<organism evidence="2 3">
    <name type="scientific">Siphonobacter aquaeclarae</name>
    <dbReference type="NCBI Taxonomy" id="563176"/>
    <lineage>
        <taxon>Bacteria</taxon>
        <taxon>Pseudomonadati</taxon>
        <taxon>Bacteroidota</taxon>
        <taxon>Cytophagia</taxon>
        <taxon>Cytophagales</taxon>
        <taxon>Cytophagaceae</taxon>
        <taxon>Siphonobacter</taxon>
    </lineage>
</organism>
<protein>
    <submittedName>
        <fullName evidence="2">Uncharacterized protein</fullName>
    </submittedName>
</protein>
<reference evidence="2 3" key="1">
    <citation type="submission" date="2016-10" db="EMBL/GenBank/DDBJ databases">
        <authorList>
            <person name="de Groot N.N."/>
        </authorList>
    </citation>
    <scope>NUCLEOTIDE SEQUENCE [LARGE SCALE GENOMIC DNA]</scope>
    <source>
        <strain evidence="2 3">DSM 21668</strain>
    </source>
</reference>
<dbReference type="RefSeq" id="WP_093207194.1">
    <property type="nucleotide sequence ID" value="NZ_FNGS01000008.1"/>
</dbReference>
<keyword evidence="1" id="KW-1133">Transmembrane helix</keyword>
<dbReference type="STRING" id="563176.SAMN04488090_4015"/>
<keyword evidence="3" id="KW-1185">Reference proteome</keyword>
<sequence>MKKYLLTCLLLTVPVMIWNIGMTGYLPPAFQPEVFGRGIPAWIVYGEQLFRTLFFVFAFLMPIAGSRTGWYLYGVGLGLYLLSWLLLILLPYSGWSTSLPGFLAPALTPGLWMTGILRLGGRFSFGLPIRRWAVCVTIGLFLFFHIAHTVLVYRRLYAPGQPPADPKTRVDAKAQ</sequence>
<evidence type="ECO:0000313" key="3">
    <source>
        <dbReference type="Proteomes" id="UP000198901"/>
    </source>
</evidence>
<dbReference type="Proteomes" id="UP000198901">
    <property type="component" value="Unassembled WGS sequence"/>
</dbReference>
<gene>
    <name evidence="2" type="ORF">SAMN04488090_4015</name>
</gene>
<keyword evidence="1" id="KW-0472">Membrane</keyword>
<feature type="transmembrane region" description="Helical" evidence="1">
    <location>
        <begin position="132"/>
        <end position="153"/>
    </location>
</feature>
<accession>A0A1G9V950</accession>
<dbReference type="EMBL" id="FNGS01000008">
    <property type="protein sequence ID" value="SDM68671.1"/>
    <property type="molecule type" value="Genomic_DNA"/>
</dbReference>